<dbReference type="EMBL" id="JADGIZ020000001">
    <property type="protein sequence ID" value="KAL2920185.1"/>
    <property type="molecule type" value="Genomic_DNA"/>
</dbReference>
<evidence type="ECO:0000256" key="1">
    <source>
        <dbReference type="SAM" id="MobiDB-lite"/>
    </source>
</evidence>
<protein>
    <submittedName>
        <fullName evidence="2">Uncharacterized protein</fullName>
    </submittedName>
</protein>
<feature type="compositionally biased region" description="Polar residues" evidence="1">
    <location>
        <begin position="21"/>
        <end position="30"/>
    </location>
</feature>
<feature type="region of interest" description="Disordered" evidence="1">
    <location>
        <begin position="1"/>
        <end position="42"/>
    </location>
</feature>
<comment type="caution">
    <text evidence="2">The sequence shown here is derived from an EMBL/GenBank/DDBJ whole genome shotgun (WGS) entry which is preliminary data.</text>
</comment>
<keyword evidence="3" id="KW-1185">Reference proteome</keyword>
<name>A0ABR4NKY8_9FUNG</name>
<reference evidence="2 3" key="1">
    <citation type="submission" date="2023-09" db="EMBL/GenBank/DDBJ databases">
        <title>Pangenome analysis of Batrachochytrium dendrobatidis and related Chytrids.</title>
        <authorList>
            <person name="Yacoub M.N."/>
            <person name="Stajich J.E."/>
            <person name="James T.Y."/>
        </authorList>
    </citation>
    <scope>NUCLEOTIDE SEQUENCE [LARGE SCALE GENOMIC DNA]</scope>
    <source>
        <strain evidence="2 3">JEL0888</strain>
    </source>
</reference>
<sequence>MSANDPDIPSIEITSPDIPRPQTTEPQHSSRGSDEAREYDAEEAEATGVGAYCAAAGWIGRFWVQHLLGSSSRLILESLLIYHAPKLPIAGVTILVPIAVTFASREIELQLFTTSKYTLDPEIFWI</sequence>
<gene>
    <name evidence="2" type="ORF">HK105_200252</name>
</gene>
<proteinExistence type="predicted"/>
<organism evidence="2 3">
    <name type="scientific">Polyrhizophydium stewartii</name>
    <dbReference type="NCBI Taxonomy" id="2732419"/>
    <lineage>
        <taxon>Eukaryota</taxon>
        <taxon>Fungi</taxon>
        <taxon>Fungi incertae sedis</taxon>
        <taxon>Chytridiomycota</taxon>
        <taxon>Chytridiomycota incertae sedis</taxon>
        <taxon>Chytridiomycetes</taxon>
        <taxon>Rhizophydiales</taxon>
        <taxon>Rhizophydiales incertae sedis</taxon>
        <taxon>Polyrhizophydium</taxon>
    </lineage>
</organism>
<evidence type="ECO:0000313" key="2">
    <source>
        <dbReference type="EMBL" id="KAL2920185.1"/>
    </source>
</evidence>
<accession>A0ABR4NKY8</accession>
<dbReference type="Proteomes" id="UP001527925">
    <property type="component" value="Unassembled WGS sequence"/>
</dbReference>
<evidence type="ECO:0000313" key="3">
    <source>
        <dbReference type="Proteomes" id="UP001527925"/>
    </source>
</evidence>